<evidence type="ECO:0000256" key="4">
    <source>
        <dbReference type="ARBA" id="ARBA00022692"/>
    </source>
</evidence>
<evidence type="ECO:0000256" key="3">
    <source>
        <dbReference type="ARBA" id="ARBA00022475"/>
    </source>
</evidence>
<evidence type="ECO:0000313" key="10">
    <source>
        <dbReference type="Proteomes" id="UP001259347"/>
    </source>
</evidence>
<gene>
    <name evidence="9" type="ORF">J2Y69_001457</name>
</gene>
<sequence length="132" mass="14110">MNARRPSVPTVPRRSTAWIVLVLSGVLEAVWASALHESHGLSRPIPAIVFFVATAASMVGLAWAMRVISTGTAYAVWTGIGATLTVVYAMITGAEPATFWKLFFLAGVVGCVIGLKLIDAPREERPEDVSSR</sequence>
<comment type="caution">
    <text evidence="9">The sequence shown here is derived from an EMBL/GenBank/DDBJ whole genome shotgun (WGS) entry which is preliminary data.</text>
</comment>
<proteinExistence type="inferred from homology"/>
<feature type="transmembrane region" description="Helical" evidence="8">
    <location>
        <begin position="72"/>
        <end position="91"/>
    </location>
</feature>
<feature type="transmembrane region" description="Helical" evidence="8">
    <location>
        <begin position="97"/>
        <end position="118"/>
    </location>
</feature>
<evidence type="ECO:0000256" key="8">
    <source>
        <dbReference type="SAM" id="Phobius"/>
    </source>
</evidence>
<dbReference type="Pfam" id="PF00893">
    <property type="entry name" value="Multi_Drug_Res"/>
    <property type="match status" value="1"/>
</dbReference>
<reference evidence="9 10" key="1">
    <citation type="submission" date="2023-07" db="EMBL/GenBank/DDBJ databases">
        <title>Sorghum-associated microbial communities from plants grown in Nebraska, USA.</title>
        <authorList>
            <person name="Schachtman D."/>
        </authorList>
    </citation>
    <scope>NUCLEOTIDE SEQUENCE [LARGE SCALE GENOMIC DNA]</scope>
    <source>
        <strain evidence="9 10">2980</strain>
    </source>
</reference>
<keyword evidence="5 8" id="KW-1133">Transmembrane helix</keyword>
<comment type="subcellular location">
    <subcellularLocation>
        <location evidence="1 7">Cell membrane</location>
        <topology evidence="1 7">Multi-pass membrane protein</topology>
    </subcellularLocation>
</comment>
<evidence type="ECO:0000256" key="6">
    <source>
        <dbReference type="ARBA" id="ARBA00023136"/>
    </source>
</evidence>
<evidence type="ECO:0000256" key="7">
    <source>
        <dbReference type="RuleBase" id="RU003942"/>
    </source>
</evidence>
<keyword evidence="4 7" id="KW-0812">Transmembrane</keyword>
<keyword evidence="10" id="KW-1185">Reference proteome</keyword>
<dbReference type="PANTHER" id="PTHR30561:SF0">
    <property type="entry name" value="GUANIDINIUM EXPORTER"/>
    <property type="match status" value="1"/>
</dbReference>
<protein>
    <submittedName>
        <fullName evidence="9">Quaternary ammonium compound-resistance protein SugE</fullName>
    </submittedName>
</protein>
<accession>A0ABU1SD76</accession>
<name>A0ABU1SD76_9MICO</name>
<keyword evidence="6 8" id="KW-0472">Membrane</keyword>
<evidence type="ECO:0000256" key="5">
    <source>
        <dbReference type="ARBA" id="ARBA00022989"/>
    </source>
</evidence>
<dbReference type="PANTHER" id="PTHR30561">
    <property type="entry name" value="SMR FAMILY PROTON-DEPENDENT DRUG EFFLUX TRANSPORTER SUGE"/>
    <property type="match status" value="1"/>
</dbReference>
<dbReference type="Proteomes" id="UP001259347">
    <property type="component" value="Unassembled WGS sequence"/>
</dbReference>
<keyword evidence="3" id="KW-1003">Cell membrane</keyword>
<keyword evidence="2" id="KW-0813">Transport</keyword>
<dbReference type="EMBL" id="JAVDUM010000005">
    <property type="protein sequence ID" value="MDR6866858.1"/>
    <property type="molecule type" value="Genomic_DNA"/>
</dbReference>
<dbReference type="InterPro" id="IPR000390">
    <property type="entry name" value="Small_drug/metabolite_transptr"/>
</dbReference>
<dbReference type="RefSeq" id="WP_310019050.1">
    <property type="nucleotide sequence ID" value="NZ_JAVDUM010000005.1"/>
</dbReference>
<evidence type="ECO:0000256" key="2">
    <source>
        <dbReference type="ARBA" id="ARBA00022448"/>
    </source>
</evidence>
<dbReference type="InterPro" id="IPR037185">
    <property type="entry name" value="EmrE-like"/>
</dbReference>
<comment type="similarity">
    <text evidence="7">Belongs to the drug/metabolite transporter (DMT) superfamily. Small multidrug resistance (SMR) (TC 2.A.7.1) family.</text>
</comment>
<evidence type="ECO:0000256" key="1">
    <source>
        <dbReference type="ARBA" id="ARBA00004651"/>
    </source>
</evidence>
<dbReference type="SUPFAM" id="SSF103481">
    <property type="entry name" value="Multidrug resistance efflux transporter EmrE"/>
    <property type="match status" value="1"/>
</dbReference>
<dbReference type="InterPro" id="IPR045324">
    <property type="entry name" value="Small_multidrug_res"/>
</dbReference>
<evidence type="ECO:0000313" key="9">
    <source>
        <dbReference type="EMBL" id="MDR6866858.1"/>
    </source>
</evidence>
<organism evidence="9 10">
    <name type="scientific">Microbacterium resistens</name>
    <dbReference type="NCBI Taxonomy" id="156977"/>
    <lineage>
        <taxon>Bacteria</taxon>
        <taxon>Bacillati</taxon>
        <taxon>Actinomycetota</taxon>
        <taxon>Actinomycetes</taxon>
        <taxon>Micrococcales</taxon>
        <taxon>Microbacteriaceae</taxon>
        <taxon>Microbacterium</taxon>
    </lineage>
</organism>
<feature type="transmembrane region" description="Helical" evidence="8">
    <location>
        <begin position="48"/>
        <end position="65"/>
    </location>
</feature>
<dbReference type="Gene3D" id="1.10.3730.20">
    <property type="match status" value="1"/>
</dbReference>